<dbReference type="PRINTS" id="PR00344">
    <property type="entry name" value="BCTRLSENSOR"/>
</dbReference>
<evidence type="ECO:0000259" key="14">
    <source>
        <dbReference type="PROSITE" id="PS50109"/>
    </source>
</evidence>
<keyword evidence="11 13" id="KW-0472">Membrane</keyword>
<dbReference type="SMART" id="SM00388">
    <property type="entry name" value="HisKA"/>
    <property type="match status" value="1"/>
</dbReference>
<comment type="caution">
    <text evidence="16">The sequence shown here is derived from an EMBL/GenBank/DDBJ whole genome shotgun (WGS) entry which is preliminary data.</text>
</comment>
<dbReference type="SUPFAM" id="SSF158472">
    <property type="entry name" value="HAMP domain-like"/>
    <property type="match status" value="1"/>
</dbReference>
<dbReference type="InterPro" id="IPR003594">
    <property type="entry name" value="HATPase_dom"/>
</dbReference>
<keyword evidence="9" id="KW-0067">ATP-binding</keyword>
<dbReference type="InterPro" id="IPR003660">
    <property type="entry name" value="HAMP_dom"/>
</dbReference>
<evidence type="ECO:0000256" key="6">
    <source>
        <dbReference type="ARBA" id="ARBA00022679"/>
    </source>
</evidence>
<evidence type="ECO:0000256" key="12">
    <source>
        <dbReference type="SAM" id="Coils"/>
    </source>
</evidence>
<evidence type="ECO:0000256" key="3">
    <source>
        <dbReference type="ARBA" id="ARBA00012438"/>
    </source>
</evidence>
<dbReference type="InterPro" id="IPR036890">
    <property type="entry name" value="HATPase_C_sf"/>
</dbReference>
<reference evidence="16 17" key="1">
    <citation type="submission" date="2024-08" db="EMBL/GenBank/DDBJ databases">
        <title>Two novel Cytobacillus novel species.</title>
        <authorList>
            <person name="Liu G."/>
        </authorList>
    </citation>
    <scope>NUCLEOTIDE SEQUENCE [LARGE SCALE GENOMIC DNA]</scope>
    <source>
        <strain evidence="16 17">FJAT-54145</strain>
    </source>
</reference>
<keyword evidence="6" id="KW-0808">Transferase</keyword>
<dbReference type="CDD" id="cd00082">
    <property type="entry name" value="HisKA"/>
    <property type="match status" value="1"/>
</dbReference>
<dbReference type="Pfam" id="PF00512">
    <property type="entry name" value="HisKA"/>
    <property type="match status" value="1"/>
</dbReference>
<comment type="catalytic activity">
    <reaction evidence="1">
        <text>ATP + protein L-histidine = ADP + protein N-phospho-L-histidine.</text>
        <dbReference type="EC" id="2.7.13.3"/>
    </reaction>
</comment>
<dbReference type="RefSeq" id="WP_389359092.1">
    <property type="nucleotide sequence ID" value="NZ_JBIACK010000002.1"/>
</dbReference>
<dbReference type="Gene3D" id="3.30.565.10">
    <property type="entry name" value="Histidine kinase-like ATPase, C-terminal domain"/>
    <property type="match status" value="1"/>
</dbReference>
<feature type="transmembrane region" description="Helical" evidence="13">
    <location>
        <begin position="12"/>
        <end position="32"/>
    </location>
</feature>
<evidence type="ECO:0000256" key="1">
    <source>
        <dbReference type="ARBA" id="ARBA00000085"/>
    </source>
</evidence>
<feature type="transmembrane region" description="Helical" evidence="13">
    <location>
        <begin position="165"/>
        <end position="184"/>
    </location>
</feature>
<accession>A0ABW6KBR2</accession>
<evidence type="ECO:0000256" key="10">
    <source>
        <dbReference type="ARBA" id="ARBA00023012"/>
    </source>
</evidence>
<dbReference type="Pfam" id="PF00672">
    <property type="entry name" value="HAMP"/>
    <property type="match status" value="1"/>
</dbReference>
<evidence type="ECO:0000256" key="11">
    <source>
        <dbReference type="ARBA" id="ARBA00023136"/>
    </source>
</evidence>
<sequence length="470" mass="53936">MKIKYLYQQLISHFSVILVAFLVLSLLFAHYVERLVYQNKVDELVVYGEHILDDLVRNQGQQERVINQYSTVLKGRKINFSIFDRSGNILYPVDRLGPDIKLADEVLNQISNGEAVVVRNKIKRLNQEVTLVALPYLVNNRLSGGILLTSPISGSREMIGQINQYLFYTVLISLTISLLLSWLFSRIHVNRIKRIQEATSNISAGNYNVNISDSNFDEIGELAQDFNKMVNKLRVSMEEIESLENRRRNFMSDVSHELRTPLTTISGVIEGIKNDMIAEEEKEKGINLVSQETKRLIRLVNENLDYDKIRSNQIKLFPYDIELIEVFEVIKDQLTLQAKEKQNEIHVLVEEDVIVHADYDRLIQILINITKNSIQFTSNGDIWLRGLASNGETVIEIEDNGIGIDQAEIEKIWHRFYKADLSRTSNPFGEFGLGLSIVKQLVQLHKGSIEVSSEKNKGTKFTIRLPFKNK</sequence>
<evidence type="ECO:0000259" key="15">
    <source>
        <dbReference type="PROSITE" id="PS50885"/>
    </source>
</evidence>
<dbReference type="PROSITE" id="PS50885">
    <property type="entry name" value="HAMP"/>
    <property type="match status" value="1"/>
</dbReference>
<dbReference type="Gene3D" id="1.10.287.130">
    <property type="match status" value="1"/>
</dbReference>
<dbReference type="Pfam" id="PF02518">
    <property type="entry name" value="HATPase_c"/>
    <property type="match status" value="1"/>
</dbReference>
<evidence type="ECO:0000256" key="7">
    <source>
        <dbReference type="ARBA" id="ARBA00022741"/>
    </source>
</evidence>
<dbReference type="InterPro" id="IPR003661">
    <property type="entry name" value="HisK_dim/P_dom"/>
</dbReference>
<keyword evidence="4" id="KW-1003">Cell membrane</keyword>
<evidence type="ECO:0000256" key="8">
    <source>
        <dbReference type="ARBA" id="ARBA00022777"/>
    </source>
</evidence>
<proteinExistence type="predicted"/>
<feature type="coiled-coil region" evidence="12">
    <location>
        <begin position="324"/>
        <end position="351"/>
    </location>
</feature>
<feature type="domain" description="Histidine kinase" evidence="14">
    <location>
        <begin position="253"/>
        <end position="469"/>
    </location>
</feature>
<dbReference type="EC" id="2.7.13.3" evidence="3"/>
<dbReference type="CDD" id="cd06225">
    <property type="entry name" value="HAMP"/>
    <property type="match status" value="1"/>
</dbReference>
<gene>
    <name evidence="16" type="ORF">ACFYKX_06020</name>
</gene>
<name>A0ABW6KBR2_9BACI</name>
<evidence type="ECO:0000256" key="4">
    <source>
        <dbReference type="ARBA" id="ARBA00022475"/>
    </source>
</evidence>
<evidence type="ECO:0000256" key="13">
    <source>
        <dbReference type="SAM" id="Phobius"/>
    </source>
</evidence>
<dbReference type="GO" id="GO:0016301">
    <property type="term" value="F:kinase activity"/>
    <property type="evidence" value="ECO:0007669"/>
    <property type="project" value="UniProtKB-KW"/>
</dbReference>
<dbReference type="PROSITE" id="PS50109">
    <property type="entry name" value="HIS_KIN"/>
    <property type="match status" value="1"/>
</dbReference>
<dbReference type="SUPFAM" id="SSF55874">
    <property type="entry name" value="ATPase domain of HSP90 chaperone/DNA topoisomerase II/histidine kinase"/>
    <property type="match status" value="1"/>
</dbReference>
<keyword evidence="10" id="KW-0902">Two-component regulatory system</keyword>
<dbReference type="Proteomes" id="UP001601059">
    <property type="component" value="Unassembled WGS sequence"/>
</dbReference>
<evidence type="ECO:0000313" key="16">
    <source>
        <dbReference type="EMBL" id="MFE8700157.1"/>
    </source>
</evidence>
<dbReference type="InterPro" id="IPR004358">
    <property type="entry name" value="Sig_transdc_His_kin-like_C"/>
</dbReference>
<keyword evidence="7" id="KW-0547">Nucleotide-binding</keyword>
<dbReference type="SUPFAM" id="SSF47384">
    <property type="entry name" value="Homodimeric domain of signal transducing histidine kinase"/>
    <property type="match status" value="1"/>
</dbReference>
<dbReference type="InterPro" id="IPR005467">
    <property type="entry name" value="His_kinase_dom"/>
</dbReference>
<dbReference type="Gene3D" id="6.10.340.10">
    <property type="match status" value="1"/>
</dbReference>
<keyword evidence="13" id="KW-1133">Transmembrane helix</keyword>
<evidence type="ECO:0000256" key="2">
    <source>
        <dbReference type="ARBA" id="ARBA00004651"/>
    </source>
</evidence>
<dbReference type="EMBL" id="JBIACK010000002">
    <property type="protein sequence ID" value="MFE8700157.1"/>
    <property type="molecule type" value="Genomic_DNA"/>
</dbReference>
<evidence type="ECO:0000256" key="9">
    <source>
        <dbReference type="ARBA" id="ARBA00022840"/>
    </source>
</evidence>
<dbReference type="SMART" id="SM00304">
    <property type="entry name" value="HAMP"/>
    <property type="match status" value="1"/>
</dbReference>
<evidence type="ECO:0000313" key="17">
    <source>
        <dbReference type="Proteomes" id="UP001601059"/>
    </source>
</evidence>
<keyword evidence="17" id="KW-1185">Reference proteome</keyword>
<dbReference type="InterPro" id="IPR050351">
    <property type="entry name" value="BphY/WalK/GraS-like"/>
</dbReference>
<keyword evidence="13" id="KW-0812">Transmembrane</keyword>
<keyword evidence="8 16" id="KW-0418">Kinase</keyword>
<feature type="domain" description="HAMP" evidence="15">
    <location>
        <begin position="186"/>
        <end position="238"/>
    </location>
</feature>
<keyword evidence="5" id="KW-0597">Phosphoprotein</keyword>
<dbReference type="PANTHER" id="PTHR42878">
    <property type="entry name" value="TWO-COMPONENT HISTIDINE KINASE"/>
    <property type="match status" value="1"/>
</dbReference>
<protein>
    <recommendedName>
        <fullName evidence="3">histidine kinase</fullName>
        <ecNumber evidence="3">2.7.13.3</ecNumber>
    </recommendedName>
</protein>
<dbReference type="PANTHER" id="PTHR42878:SF7">
    <property type="entry name" value="SENSOR HISTIDINE KINASE GLRK"/>
    <property type="match status" value="1"/>
</dbReference>
<organism evidence="16 17">
    <name type="scientific">Cytobacillus spartinae</name>
    <dbReference type="NCBI Taxonomy" id="3299023"/>
    <lineage>
        <taxon>Bacteria</taxon>
        <taxon>Bacillati</taxon>
        <taxon>Bacillota</taxon>
        <taxon>Bacilli</taxon>
        <taxon>Bacillales</taxon>
        <taxon>Bacillaceae</taxon>
        <taxon>Cytobacillus</taxon>
    </lineage>
</organism>
<evidence type="ECO:0000256" key="5">
    <source>
        <dbReference type="ARBA" id="ARBA00022553"/>
    </source>
</evidence>
<keyword evidence="12" id="KW-0175">Coiled coil</keyword>
<dbReference type="SMART" id="SM00387">
    <property type="entry name" value="HATPase_c"/>
    <property type="match status" value="1"/>
</dbReference>
<dbReference type="InterPro" id="IPR036097">
    <property type="entry name" value="HisK_dim/P_sf"/>
</dbReference>
<feature type="coiled-coil region" evidence="12">
    <location>
        <begin position="226"/>
        <end position="253"/>
    </location>
</feature>
<comment type="subcellular location">
    <subcellularLocation>
        <location evidence="2">Cell membrane</location>
        <topology evidence="2">Multi-pass membrane protein</topology>
    </subcellularLocation>
</comment>